<keyword evidence="1" id="KW-0812">Transmembrane</keyword>
<keyword evidence="1" id="KW-1133">Transmembrane helix</keyword>
<proteinExistence type="predicted"/>
<dbReference type="EMBL" id="OX291504">
    <property type="protein sequence ID" value="CAI1677783.1"/>
    <property type="molecule type" value="Genomic_DNA"/>
</dbReference>
<sequence>MQLARTQLGQWLFVFILFSIGFVHANTESILFQVPHNFPLSDVRDRFVSSSDVDTVPFISLLGETMAQVTVKVNTTNAQLGSATYIELKDLQRDETYQIKVCWSAIHPVSIDDLQTIIIPRSTEFQGTTSDHARIVVAFQMMSDSYPSENAMVPIQVSLITTKLGIPVDIYPILVVIVLLIAGLVVTRAPHVLNDLLLKF</sequence>
<reference evidence="3" key="1">
    <citation type="submission" date="2022-08" db="EMBL/GenBank/DDBJ databases">
        <authorList>
            <person name="Byrne P K."/>
        </authorList>
    </citation>
    <scope>NUCLEOTIDE SEQUENCE</scope>
    <source>
        <strain evidence="3">UCD650</strain>
    </source>
</reference>
<name>A0ABN8VG79_SACEU</name>
<evidence type="ECO:0008006" key="5">
    <source>
        <dbReference type="Google" id="ProtNLM"/>
    </source>
</evidence>
<keyword evidence="2" id="KW-0732">Signal</keyword>
<evidence type="ECO:0000256" key="2">
    <source>
        <dbReference type="SAM" id="SignalP"/>
    </source>
</evidence>
<organism evidence="3 4">
    <name type="scientific">Saccharomyces eubayanus</name>
    <name type="common">Yeast</name>
    <dbReference type="NCBI Taxonomy" id="1080349"/>
    <lineage>
        <taxon>Eukaryota</taxon>
        <taxon>Fungi</taxon>
        <taxon>Dikarya</taxon>
        <taxon>Ascomycota</taxon>
        <taxon>Saccharomycotina</taxon>
        <taxon>Saccharomycetes</taxon>
        <taxon>Saccharomycetales</taxon>
        <taxon>Saccharomycetaceae</taxon>
        <taxon>Saccharomyces</taxon>
    </lineage>
</organism>
<accession>A0ABN8VG79</accession>
<dbReference type="InterPro" id="IPR019433">
    <property type="entry name" value="GPI_ManTrfase_II_coact_Pga1"/>
</dbReference>
<keyword evidence="4" id="KW-1185">Reference proteome</keyword>
<evidence type="ECO:0000313" key="3">
    <source>
        <dbReference type="EMBL" id="CAI1677783.1"/>
    </source>
</evidence>
<feature type="chain" id="PRO_5046137672" description="PGA1-like protein" evidence="2">
    <location>
        <begin position="26"/>
        <end position="200"/>
    </location>
</feature>
<feature type="transmembrane region" description="Helical" evidence="1">
    <location>
        <begin position="170"/>
        <end position="189"/>
    </location>
</feature>
<dbReference type="Proteomes" id="UP001152964">
    <property type="component" value="Chromosome 14"/>
</dbReference>
<gene>
    <name evidence="3" type="primary">U6500N01660</name>
    <name evidence="3" type="ORF">SEUBUCD650_0N01660</name>
</gene>
<keyword evidence="1" id="KW-0472">Membrane</keyword>
<feature type="signal peptide" evidence="2">
    <location>
        <begin position="1"/>
        <end position="25"/>
    </location>
</feature>
<dbReference type="Pfam" id="PF10333">
    <property type="entry name" value="Pga1"/>
    <property type="match status" value="1"/>
</dbReference>
<evidence type="ECO:0000256" key="1">
    <source>
        <dbReference type="SAM" id="Phobius"/>
    </source>
</evidence>
<evidence type="ECO:0000313" key="4">
    <source>
        <dbReference type="Proteomes" id="UP001152964"/>
    </source>
</evidence>
<protein>
    <recommendedName>
        <fullName evidence="5">PGA1-like protein</fullName>
    </recommendedName>
</protein>
<dbReference type="PANTHER" id="PTHR28022">
    <property type="entry name" value="GPI MANNOSYLTRANSFERASE 2 SUBUNIT PGA1"/>
    <property type="match status" value="1"/>
</dbReference>
<dbReference type="PANTHER" id="PTHR28022:SF1">
    <property type="entry name" value="GPI MANNOSYLTRANSFERASE 2 SUBUNIT PGA1"/>
    <property type="match status" value="1"/>
</dbReference>